<dbReference type="EMBL" id="FILX01000018">
    <property type="protein sequence ID" value="CYX69640.1"/>
    <property type="molecule type" value="Genomic_DNA"/>
</dbReference>
<dbReference type="Proteomes" id="UP000074903">
    <property type="component" value="Unassembled WGS sequence"/>
</dbReference>
<dbReference type="PANTHER" id="PTHR12526:SF630">
    <property type="entry name" value="GLYCOSYLTRANSFERASE"/>
    <property type="match status" value="1"/>
</dbReference>
<organism evidence="2 3">
    <name type="scientific">Streptococcus suis</name>
    <dbReference type="NCBI Taxonomy" id="1307"/>
    <lineage>
        <taxon>Bacteria</taxon>
        <taxon>Bacillati</taxon>
        <taxon>Bacillota</taxon>
        <taxon>Bacilli</taxon>
        <taxon>Lactobacillales</taxon>
        <taxon>Streptococcaceae</taxon>
        <taxon>Streptococcus</taxon>
    </lineage>
</organism>
<accession>A0A0Z8W820</accession>
<gene>
    <name evidence="2" type="primary">wchD</name>
    <name evidence="2" type="ORF">ERS132531_01168</name>
</gene>
<feature type="domain" description="Glycosyl transferase family 1" evidence="1">
    <location>
        <begin position="221"/>
        <end position="390"/>
    </location>
</feature>
<dbReference type="InterPro" id="IPR001296">
    <property type="entry name" value="Glyco_trans_1"/>
</dbReference>
<dbReference type="SUPFAM" id="SSF53756">
    <property type="entry name" value="UDP-Glycosyltransferase/glycogen phosphorylase"/>
    <property type="match status" value="1"/>
</dbReference>
<protein>
    <submittedName>
        <fullName evidence="2">Glycosyl transferase</fullName>
        <ecNumber evidence="2">2.4.1.-</ecNumber>
    </submittedName>
</protein>
<keyword evidence="2" id="KW-0808">Transferase</keyword>
<dbReference type="Gene3D" id="3.40.50.2000">
    <property type="entry name" value="Glycogen Phosphorylase B"/>
    <property type="match status" value="1"/>
</dbReference>
<dbReference type="GO" id="GO:0016757">
    <property type="term" value="F:glycosyltransferase activity"/>
    <property type="evidence" value="ECO:0007669"/>
    <property type="project" value="UniProtKB-KW"/>
</dbReference>
<evidence type="ECO:0000259" key="1">
    <source>
        <dbReference type="Pfam" id="PF00534"/>
    </source>
</evidence>
<evidence type="ECO:0000313" key="2">
    <source>
        <dbReference type="EMBL" id="CYX69640.1"/>
    </source>
</evidence>
<dbReference type="AlphaFoldDB" id="A0A0Z8W820"/>
<dbReference type="RefSeq" id="WP_044765089.1">
    <property type="nucleotide sequence ID" value="NZ_CEHB01000056.1"/>
</dbReference>
<dbReference type="PANTHER" id="PTHR12526">
    <property type="entry name" value="GLYCOSYLTRANSFERASE"/>
    <property type="match status" value="1"/>
</dbReference>
<sequence length="419" mass="47968">MRVLWVTAQILPLVCDELGLRTNGFGGWVMNMLQQLLRVDDLELGVVMVSSKTSKIMYTTKDGIKCYVAPNIGNKGISEEDRNSIIEMFKPDIIHIEGNEFGIHNSFSQVRCVPVMVSLQGILSGYEQYQYGGLPIADYMFSPSKHNIISSWILYFRKHFLFDKRLSLENETIKNVKYISGRTFWDKAHSYWINPDAVYFSCNRILRPFFYENEWNYDRCKPLSIFVGNGYSPLKGIHNVIDALGLLKKEYPEIKLYVAGENPICKKKLSIKRFGYSNLLRKRIAEAGVENNVFFIGSLDGEKMVDAMINCNVYVLPSLIENSPNTLGEAMILGMPCVSAYTGGASEMAVDEKECLFYRANDSKLLAWQLKRVFDDRLFAERIGINARKHAMVTHDPIRNRDSLIDSYKRILSGREEEM</sequence>
<name>A0A0Z8W820_STRSU</name>
<keyword evidence="2" id="KW-0328">Glycosyltransferase</keyword>
<dbReference type="EC" id="2.4.1.-" evidence="2"/>
<evidence type="ECO:0000313" key="3">
    <source>
        <dbReference type="Proteomes" id="UP000074903"/>
    </source>
</evidence>
<reference evidence="2 3" key="1">
    <citation type="submission" date="2016-02" db="EMBL/GenBank/DDBJ databases">
        <authorList>
            <consortium name="Pathogen Informatics"/>
        </authorList>
    </citation>
    <scope>NUCLEOTIDE SEQUENCE [LARGE SCALE GENOMIC DNA]</scope>
    <source>
        <strain evidence="2 3">SS993</strain>
    </source>
</reference>
<dbReference type="CDD" id="cd03801">
    <property type="entry name" value="GT4_PimA-like"/>
    <property type="match status" value="1"/>
</dbReference>
<dbReference type="Pfam" id="PF00534">
    <property type="entry name" value="Glycos_transf_1"/>
    <property type="match status" value="1"/>
</dbReference>
<proteinExistence type="predicted"/>